<keyword evidence="2" id="KW-1185">Reference proteome</keyword>
<organism evidence="1 2">
    <name type="scientific">Nesidiocoris tenuis</name>
    <dbReference type="NCBI Taxonomy" id="355587"/>
    <lineage>
        <taxon>Eukaryota</taxon>
        <taxon>Metazoa</taxon>
        <taxon>Ecdysozoa</taxon>
        <taxon>Arthropoda</taxon>
        <taxon>Hexapoda</taxon>
        <taxon>Insecta</taxon>
        <taxon>Pterygota</taxon>
        <taxon>Neoptera</taxon>
        <taxon>Paraneoptera</taxon>
        <taxon>Hemiptera</taxon>
        <taxon>Heteroptera</taxon>
        <taxon>Panheteroptera</taxon>
        <taxon>Cimicomorpha</taxon>
        <taxon>Miridae</taxon>
        <taxon>Dicyphina</taxon>
        <taxon>Nesidiocoris</taxon>
    </lineage>
</organism>
<evidence type="ECO:0000313" key="2">
    <source>
        <dbReference type="Proteomes" id="UP000479000"/>
    </source>
</evidence>
<dbReference type="Proteomes" id="UP000479000">
    <property type="component" value="Unassembled WGS sequence"/>
</dbReference>
<gene>
    <name evidence="1" type="ORF">NTEN_LOCUS18873</name>
</gene>
<proteinExistence type="predicted"/>
<name>A0A6H5HBD9_9HEMI</name>
<reference evidence="1 2" key="1">
    <citation type="submission" date="2020-02" db="EMBL/GenBank/DDBJ databases">
        <authorList>
            <person name="Ferguson B K."/>
        </authorList>
    </citation>
    <scope>NUCLEOTIDE SEQUENCE [LARGE SCALE GENOMIC DNA]</scope>
</reference>
<accession>A0A6H5HBD9</accession>
<evidence type="ECO:0000313" key="1">
    <source>
        <dbReference type="EMBL" id="CAB0014445.1"/>
    </source>
</evidence>
<dbReference type="EMBL" id="CADCXU010027823">
    <property type="protein sequence ID" value="CAB0014445.1"/>
    <property type="molecule type" value="Genomic_DNA"/>
</dbReference>
<dbReference type="AlphaFoldDB" id="A0A6H5HBD9"/>
<protein>
    <submittedName>
        <fullName evidence="1">Uncharacterized protein</fullName>
    </submittedName>
</protein>
<sequence length="49" mass="5846">MRFQPTRLRLLKKIFITDESHSHRLLCIERVESKEVLIVFIGRTPLSHT</sequence>